<evidence type="ECO:0000256" key="7">
    <source>
        <dbReference type="SAM" id="Phobius"/>
    </source>
</evidence>
<dbReference type="PANTHER" id="PTHR42682">
    <property type="entry name" value="HYDROGENASE-4 COMPONENT F"/>
    <property type="match status" value="1"/>
</dbReference>
<dbReference type="InterPro" id="IPR001750">
    <property type="entry name" value="ND/Mrp_TM"/>
</dbReference>
<dbReference type="Proteomes" id="UP000653692">
    <property type="component" value="Unassembled WGS sequence"/>
</dbReference>
<accession>A0A832ZG28</accession>
<evidence type="ECO:0000256" key="5">
    <source>
        <dbReference type="ARBA" id="ARBA00023002"/>
    </source>
</evidence>
<proteinExistence type="predicted"/>
<evidence type="ECO:0000256" key="3">
    <source>
        <dbReference type="ARBA" id="ARBA00022692"/>
    </source>
</evidence>
<evidence type="ECO:0000256" key="1">
    <source>
        <dbReference type="ARBA" id="ARBA00004651"/>
    </source>
</evidence>
<feature type="transmembrane region" description="Helical" evidence="7">
    <location>
        <begin position="171"/>
        <end position="190"/>
    </location>
</feature>
<comment type="subcellular location">
    <subcellularLocation>
        <location evidence="1">Cell membrane</location>
        <topology evidence="1">Multi-pass membrane protein</topology>
    </subcellularLocation>
</comment>
<evidence type="ECO:0000259" key="8">
    <source>
        <dbReference type="Pfam" id="PF00361"/>
    </source>
</evidence>
<dbReference type="InterPro" id="IPR052175">
    <property type="entry name" value="ComplexI-like_HydComp"/>
</dbReference>
<feature type="domain" description="NADH:quinone oxidoreductase/Mrp antiporter transmembrane" evidence="8">
    <location>
        <begin position="66"/>
        <end position="240"/>
    </location>
</feature>
<evidence type="ECO:0000256" key="2">
    <source>
        <dbReference type="ARBA" id="ARBA00022475"/>
    </source>
</evidence>
<dbReference type="AlphaFoldDB" id="A0A832ZG28"/>
<dbReference type="GO" id="GO:0005886">
    <property type="term" value="C:plasma membrane"/>
    <property type="evidence" value="ECO:0007669"/>
    <property type="project" value="UniProtKB-SubCell"/>
</dbReference>
<feature type="transmembrane region" description="Helical" evidence="7">
    <location>
        <begin position="12"/>
        <end position="33"/>
    </location>
</feature>
<evidence type="ECO:0000256" key="4">
    <source>
        <dbReference type="ARBA" id="ARBA00022989"/>
    </source>
</evidence>
<reference evidence="9" key="1">
    <citation type="journal article" date="2020" name="ISME J.">
        <title>Gammaproteobacteria mediating utilization of methyl-, sulfur- and petroleum organic compounds in deep ocean hydrothermal plumes.</title>
        <authorList>
            <person name="Zhou Z."/>
            <person name="Liu Y."/>
            <person name="Pan J."/>
            <person name="Cron B.R."/>
            <person name="Toner B.M."/>
            <person name="Anantharaman K."/>
            <person name="Breier J.A."/>
            <person name="Dick G.J."/>
            <person name="Li M."/>
        </authorList>
    </citation>
    <scope>NUCLEOTIDE SEQUENCE</scope>
    <source>
        <strain evidence="9">SZUA-1476</strain>
    </source>
</reference>
<keyword evidence="2" id="KW-1003">Cell membrane</keyword>
<dbReference type="Pfam" id="PF00361">
    <property type="entry name" value="Proton_antipo_M"/>
    <property type="match status" value="1"/>
</dbReference>
<feature type="non-terminal residue" evidence="9">
    <location>
        <position position="240"/>
    </location>
</feature>
<evidence type="ECO:0000256" key="6">
    <source>
        <dbReference type="ARBA" id="ARBA00023136"/>
    </source>
</evidence>
<keyword evidence="3 7" id="KW-0812">Transmembrane</keyword>
<keyword evidence="5" id="KW-0560">Oxidoreductase</keyword>
<keyword evidence="4 7" id="KW-1133">Transmembrane helix</keyword>
<feature type="transmembrane region" description="Helical" evidence="7">
    <location>
        <begin position="202"/>
        <end position="223"/>
    </location>
</feature>
<gene>
    <name evidence="9" type="ORF">EYH24_07840</name>
</gene>
<organism evidence="9 10">
    <name type="scientific">Thermococcus paralvinellae</name>
    <dbReference type="NCBI Taxonomy" id="582419"/>
    <lineage>
        <taxon>Archaea</taxon>
        <taxon>Methanobacteriati</taxon>
        <taxon>Methanobacteriota</taxon>
        <taxon>Thermococci</taxon>
        <taxon>Thermococcales</taxon>
        <taxon>Thermococcaceae</taxon>
        <taxon>Thermococcus</taxon>
    </lineage>
</organism>
<feature type="transmembrane region" description="Helical" evidence="7">
    <location>
        <begin position="45"/>
        <end position="64"/>
    </location>
</feature>
<dbReference type="PANTHER" id="PTHR42682:SF3">
    <property type="entry name" value="FORMATE HYDROGENLYASE SUBUNIT 3-RELATED"/>
    <property type="match status" value="1"/>
</dbReference>
<name>A0A832ZG28_9EURY</name>
<feature type="transmembrane region" description="Helical" evidence="7">
    <location>
        <begin position="138"/>
        <end position="159"/>
    </location>
</feature>
<dbReference type="PRINTS" id="PR01434">
    <property type="entry name" value="NADHDHGNASE5"/>
</dbReference>
<protein>
    <recommendedName>
        <fullName evidence="8">NADH:quinone oxidoreductase/Mrp antiporter transmembrane domain-containing protein</fullName>
    </recommendedName>
</protein>
<evidence type="ECO:0000313" key="10">
    <source>
        <dbReference type="Proteomes" id="UP000653692"/>
    </source>
</evidence>
<dbReference type="GO" id="GO:0016491">
    <property type="term" value="F:oxidoreductase activity"/>
    <property type="evidence" value="ECO:0007669"/>
    <property type="project" value="UniProtKB-KW"/>
</dbReference>
<keyword evidence="6 7" id="KW-0472">Membrane</keyword>
<evidence type="ECO:0000313" key="9">
    <source>
        <dbReference type="EMBL" id="HIP89792.1"/>
    </source>
</evidence>
<dbReference type="EMBL" id="DQUR01000266">
    <property type="protein sequence ID" value="HIP89792.1"/>
    <property type="molecule type" value="Genomic_DNA"/>
</dbReference>
<comment type="caution">
    <text evidence="9">The sequence shown here is derived from an EMBL/GenBank/DDBJ whole genome shotgun (WGS) entry which is preliminary data.</text>
</comment>
<feature type="transmembrane region" description="Helical" evidence="7">
    <location>
        <begin position="70"/>
        <end position="89"/>
    </location>
</feature>
<sequence>MFTFDFTLAFDRVSLLFALNVGILGLMAIIASLKYMDLYQFKPKIPYYSTLLIFVISMLLIPMVRDWFSFLFLWEVMTFASYLLIIYDYPDESAKKAGWKYFVTMHLLDTTPLIFAIALYYAVTGTFNFVSFDQYRDVIVFLMFFGFATKCGLFPMHFWLPDAHPAAPSPVSAILSGAMVELGLYGTIRILDLVNWNVSKWIVYIIGIFAVLSMIAAILSYAVQDDVKRLFAWSTIDNMG</sequence>
<feature type="transmembrane region" description="Helical" evidence="7">
    <location>
        <begin position="101"/>
        <end position="123"/>
    </location>
</feature>